<dbReference type="EMBL" id="DXCH01000120">
    <property type="protein sequence ID" value="HIZ07121.1"/>
    <property type="molecule type" value="Genomic_DNA"/>
</dbReference>
<gene>
    <name evidence="2" type="ORF">IAA08_04205</name>
</gene>
<feature type="domain" description="HTH LytTR-type" evidence="1">
    <location>
        <begin position="50"/>
        <end position="144"/>
    </location>
</feature>
<reference evidence="2" key="2">
    <citation type="submission" date="2021-04" db="EMBL/GenBank/DDBJ databases">
        <authorList>
            <person name="Gilroy R."/>
        </authorList>
    </citation>
    <scope>NUCLEOTIDE SEQUENCE</scope>
    <source>
        <strain evidence="2">CHK192-9172</strain>
    </source>
</reference>
<accession>A0A9D2IFY2</accession>
<dbReference type="PANTHER" id="PTHR37299">
    <property type="entry name" value="TRANSCRIPTIONAL REGULATOR-RELATED"/>
    <property type="match status" value="1"/>
</dbReference>
<protein>
    <submittedName>
        <fullName evidence="2">LytTR family transcriptional regulator DNA-binding domain-containing protein</fullName>
    </submittedName>
</protein>
<dbReference type="PANTHER" id="PTHR37299:SF4">
    <property type="entry name" value="TRANSCRIPTIONAL REGULATOR"/>
    <property type="match status" value="1"/>
</dbReference>
<dbReference type="GO" id="GO:0003677">
    <property type="term" value="F:DNA binding"/>
    <property type="evidence" value="ECO:0007669"/>
    <property type="project" value="UniProtKB-KW"/>
</dbReference>
<dbReference type="InterPro" id="IPR046947">
    <property type="entry name" value="LytR-like"/>
</dbReference>
<dbReference type="Proteomes" id="UP000824024">
    <property type="component" value="Unassembled WGS sequence"/>
</dbReference>
<dbReference type="SMART" id="SM00850">
    <property type="entry name" value="LytTR"/>
    <property type="match status" value="1"/>
</dbReference>
<name>A0A9D2IFY2_9FIRM</name>
<dbReference type="PROSITE" id="PS50930">
    <property type="entry name" value="HTH_LYTTR"/>
    <property type="match status" value="1"/>
</dbReference>
<evidence type="ECO:0000313" key="3">
    <source>
        <dbReference type="Proteomes" id="UP000824024"/>
    </source>
</evidence>
<dbReference type="Gene3D" id="2.40.50.1020">
    <property type="entry name" value="LytTr DNA-binding domain"/>
    <property type="match status" value="1"/>
</dbReference>
<dbReference type="AlphaFoldDB" id="A0A9D2IFY2"/>
<dbReference type="Pfam" id="PF04397">
    <property type="entry name" value="LytTR"/>
    <property type="match status" value="1"/>
</dbReference>
<comment type="caution">
    <text evidence="2">The sequence shown here is derived from an EMBL/GenBank/DDBJ whole genome shotgun (WGS) entry which is preliminary data.</text>
</comment>
<sequence length="157" mass="18831">MRIHKFRDRNLTEDFIDIHYREENAQIRGLFSYLESMTAIMGKNEQGEKLITVSEIYYCEIVDRKCFAYLEKEVYQIDYGLQQFLDAFHGQGMVRISKSMCVNVFFISRIQADFNMRAKLILKNGETLQLNRSYKNEFYKYICRLRGKEDRYAAEDH</sequence>
<keyword evidence="2" id="KW-0238">DNA-binding</keyword>
<evidence type="ECO:0000259" key="1">
    <source>
        <dbReference type="PROSITE" id="PS50930"/>
    </source>
</evidence>
<dbReference type="InterPro" id="IPR007492">
    <property type="entry name" value="LytTR_DNA-bd_dom"/>
</dbReference>
<proteinExistence type="predicted"/>
<evidence type="ECO:0000313" key="2">
    <source>
        <dbReference type="EMBL" id="HIZ07121.1"/>
    </source>
</evidence>
<dbReference type="GO" id="GO:0000156">
    <property type="term" value="F:phosphorelay response regulator activity"/>
    <property type="evidence" value="ECO:0007669"/>
    <property type="project" value="InterPro"/>
</dbReference>
<reference evidence="2" key="1">
    <citation type="journal article" date="2021" name="PeerJ">
        <title>Extensive microbial diversity within the chicken gut microbiome revealed by metagenomics and culture.</title>
        <authorList>
            <person name="Gilroy R."/>
            <person name="Ravi A."/>
            <person name="Getino M."/>
            <person name="Pursley I."/>
            <person name="Horton D.L."/>
            <person name="Alikhan N.F."/>
            <person name="Baker D."/>
            <person name="Gharbi K."/>
            <person name="Hall N."/>
            <person name="Watson M."/>
            <person name="Adriaenssens E.M."/>
            <person name="Foster-Nyarko E."/>
            <person name="Jarju S."/>
            <person name="Secka A."/>
            <person name="Antonio M."/>
            <person name="Oren A."/>
            <person name="Chaudhuri R.R."/>
            <person name="La Ragione R."/>
            <person name="Hildebrand F."/>
            <person name="Pallen M.J."/>
        </authorList>
    </citation>
    <scope>NUCLEOTIDE SEQUENCE</scope>
    <source>
        <strain evidence="2">CHK192-9172</strain>
    </source>
</reference>
<organism evidence="2 3">
    <name type="scientific">Candidatus Eubacterium avistercoris</name>
    <dbReference type="NCBI Taxonomy" id="2838567"/>
    <lineage>
        <taxon>Bacteria</taxon>
        <taxon>Bacillati</taxon>
        <taxon>Bacillota</taxon>
        <taxon>Clostridia</taxon>
        <taxon>Eubacteriales</taxon>
        <taxon>Eubacteriaceae</taxon>
        <taxon>Eubacterium</taxon>
    </lineage>
</organism>